<evidence type="ECO:0000313" key="1">
    <source>
        <dbReference type="EMBL" id="KAL2517857.1"/>
    </source>
</evidence>
<proteinExistence type="predicted"/>
<organism evidence="1 2">
    <name type="scientific">Abeliophyllum distichum</name>
    <dbReference type="NCBI Taxonomy" id="126358"/>
    <lineage>
        <taxon>Eukaryota</taxon>
        <taxon>Viridiplantae</taxon>
        <taxon>Streptophyta</taxon>
        <taxon>Embryophyta</taxon>
        <taxon>Tracheophyta</taxon>
        <taxon>Spermatophyta</taxon>
        <taxon>Magnoliopsida</taxon>
        <taxon>eudicotyledons</taxon>
        <taxon>Gunneridae</taxon>
        <taxon>Pentapetalae</taxon>
        <taxon>asterids</taxon>
        <taxon>lamiids</taxon>
        <taxon>Lamiales</taxon>
        <taxon>Oleaceae</taxon>
        <taxon>Forsythieae</taxon>
        <taxon>Abeliophyllum</taxon>
    </lineage>
</organism>
<name>A0ABD1TYP7_9LAMI</name>
<gene>
    <name evidence="1" type="ORF">Adt_14104</name>
</gene>
<dbReference type="AlphaFoldDB" id="A0ABD1TYP7"/>
<dbReference type="EMBL" id="JBFOLK010000004">
    <property type="protein sequence ID" value="KAL2517857.1"/>
    <property type="molecule type" value="Genomic_DNA"/>
</dbReference>
<keyword evidence="2" id="KW-1185">Reference proteome</keyword>
<dbReference type="Proteomes" id="UP001604336">
    <property type="component" value="Unassembled WGS sequence"/>
</dbReference>
<comment type="caution">
    <text evidence="1">The sequence shown here is derived from an EMBL/GenBank/DDBJ whole genome shotgun (WGS) entry which is preliminary data.</text>
</comment>
<evidence type="ECO:0000313" key="2">
    <source>
        <dbReference type="Proteomes" id="UP001604336"/>
    </source>
</evidence>
<sequence length="107" mass="11803">MNDVLVDSTLVLVGTGRPDGRLILVSSIVQSTNVNPSISTVELIASTEPPSCNDHAFDLVCSAAFTSYNPIARYSTGPYSYSFQPTTIDLLQRWPRTRTRKTTVRPR</sequence>
<accession>A0ABD1TYP7</accession>
<protein>
    <submittedName>
        <fullName evidence="1">Uncharacterized protein</fullName>
    </submittedName>
</protein>
<reference evidence="2" key="1">
    <citation type="submission" date="2024-07" db="EMBL/GenBank/DDBJ databases">
        <title>Two chromosome-level genome assemblies of Korean endemic species Abeliophyllum distichum and Forsythia ovata (Oleaceae).</title>
        <authorList>
            <person name="Jang H."/>
        </authorList>
    </citation>
    <scope>NUCLEOTIDE SEQUENCE [LARGE SCALE GENOMIC DNA]</scope>
</reference>